<dbReference type="PROSITE" id="PS50853">
    <property type="entry name" value="FN3"/>
    <property type="match status" value="1"/>
</dbReference>
<dbReference type="Pfam" id="PF00041">
    <property type="entry name" value="fn3"/>
    <property type="match status" value="1"/>
</dbReference>
<dbReference type="InterPro" id="IPR013783">
    <property type="entry name" value="Ig-like_fold"/>
</dbReference>
<dbReference type="Gene3D" id="2.60.40.10">
    <property type="entry name" value="Immunoglobulins"/>
    <property type="match status" value="1"/>
</dbReference>
<dbReference type="RefSeq" id="XP_065642417.1">
    <property type="nucleotide sequence ID" value="XM_065786345.1"/>
</dbReference>
<dbReference type="Proteomes" id="UP001652625">
    <property type="component" value="Chromosome 01"/>
</dbReference>
<dbReference type="Pfam" id="PF13676">
    <property type="entry name" value="TIR_2"/>
    <property type="match status" value="1"/>
</dbReference>
<evidence type="ECO:0000313" key="2">
    <source>
        <dbReference type="Proteomes" id="UP001652625"/>
    </source>
</evidence>
<keyword evidence="2" id="KW-1185">Reference proteome</keyword>
<dbReference type="InterPro" id="IPR000157">
    <property type="entry name" value="TIR_dom"/>
</dbReference>
<feature type="domain" description="Fibronectin type-III" evidence="1">
    <location>
        <begin position="107"/>
        <end position="203"/>
    </location>
</feature>
<dbReference type="SUPFAM" id="SSF49265">
    <property type="entry name" value="Fibronectin type III"/>
    <property type="match status" value="1"/>
</dbReference>
<dbReference type="SUPFAM" id="SSF52200">
    <property type="entry name" value="Toll/Interleukin receptor TIR domain"/>
    <property type="match status" value="1"/>
</dbReference>
<dbReference type="Gene3D" id="3.40.50.10140">
    <property type="entry name" value="Toll/interleukin-1 receptor homology (TIR) domain"/>
    <property type="match status" value="1"/>
</dbReference>
<accession>A0ABM4B0W0</accession>
<dbReference type="InterPro" id="IPR003961">
    <property type="entry name" value="FN3_dom"/>
</dbReference>
<dbReference type="InterPro" id="IPR035897">
    <property type="entry name" value="Toll_tir_struct_dom_sf"/>
</dbReference>
<evidence type="ECO:0000259" key="1">
    <source>
        <dbReference type="PROSITE" id="PS50853"/>
    </source>
</evidence>
<evidence type="ECO:0000313" key="3">
    <source>
        <dbReference type="RefSeq" id="XP_065642417.1"/>
    </source>
</evidence>
<gene>
    <name evidence="3" type="primary">LOC136074046</name>
</gene>
<organism evidence="2 3">
    <name type="scientific">Hydra vulgaris</name>
    <name type="common">Hydra</name>
    <name type="synonym">Hydra attenuata</name>
    <dbReference type="NCBI Taxonomy" id="6087"/>
    <lineage>
        <taxon>Eukaryota</taxon>
        <taxon>Metazoa</taxon>
        <taxon>Cnidaria</taxon>
        <taxon>Hydrozoa</taxon>
        <taxon>Hydroidolina</taxon>
        <taxon>Anthoathecata</taxon>
        <taxon>Aplanulata</taxon>
        <taxon>Hydridae</taxon>
        <taxon>Hydra</taxon>
    </lineage>
</organism>
<dbReference type="SMART" id="SM00060">
    <property type="entry name" value="FN3"/>
    <property type="match status" value="1"/>
</dbReference>
<reference evidence="2" key="1">
    <citation type="submission" date="2025-05" db="UniProtKB">
        <authorList>
            <consortium name="RefSeq"/>
        </authorList>
    </citation>
    <scope>NUCLEOTIDE SEQUENCE [LARGE SCALE GENOMIC DNA]</scope>
</reference>
<dbReference type="PANTHER" id="PTHR46270">
    <property type="entry name" value="ARMADILLO-TYPE FOLD-RELATED"/>
    <property type="match status" value="1"/>
</dbReference>
<proteinExistence type="predicted"/>
<name>A0ABM4B0W0_HYDVU</name>
<dbReference type="PANTHER" id="PTHR46270:SF2">
    <property type="entry name" value="TIR DOMAIN-CONTAINING PROTEIN"/>
    <property type="match status" value="1"/>
</dbReference>
<sequence length="250" mass="29190">MAKGVANSEIILLLISEEYEKSENCISEYTYAKSCNKNVIPIQVKDYLPPRGSGLSLIIAGKIYYQLYENKEENMKRIVKEIENYIGKRFSIKETKEAYAKDSLEDGLIKLCSTVINGRVVTLTWKPPNRTSKRSNLESYILKYKKSKKEVKWMSISLSKEENSYVFDQLLFGTEYSFKILGVYDRYRKYLLTETIFQKTVELDVPQIISVCKKPIQIKKPIIYAKVAMFIQPRNMITLIQINFIKQKHF</sequence>
<dbReference type="GeneID" id="136074046"/>
<dbReference type="CDD" id="cd00063">
    <property type="entry name" value="FN3"/>
    <property type="match status" value="1"/>
</dbReference>
<reference evidence="3" key="2">
    <citation type="submission" date="2025-08" db="UniProtKB">
        <authorList>
            <consortium name="RefSeq"/>
        </authorList>
    </citation>
    <scope>IDENTIFICATION</scope>
</reference>
<dbReference type="InterPro" id="IPR036116">
    <property type="entry name" value="FN3_sf"/>
</dbReference>
<protein>
    <submittedName>
        <fullName evidence="3">Uncharacterized protein LOC136074046</fullName>
    </submittedName>
</protein>